<evidence type="ECO:0000313" key="3">
    <source>
        <dbReference type="Proteomes" id="UP000009234"/>
    </source>
</evidence>
<feature type="transmembrane region" description="Helical" evidence="1">
    <location>
        <begin position="129"/>
        <end position="149"/>
    </location>
</feature>
<organism evidence="2 3">
    <name type="scientific">Desulforamulus ruminis (strain ATCC 23193 / DSM 2154 / NCIMB 8452 / DL)</name>
    <name type="common">Desulfotomaculum ruminis</name>
    <dbReference type="NCBI Taxonomy" id="696281"/>
    <lineage>
        <taxon>Bacteria</taxon>
        <taxon>Bacillati</taxon>
        <taxon>Bacillota</taxon>
        <taxon>Clostridia</taxon>
        <taxon>Eubacteriales</taxon>
        <taxon>Peptococcaceae</taxon>
        <taxon>Desulforamulus</taxon>
    </lineage>
</organism>
<feature type="transmembrane region" description="Helical" evidence="1">
    <location>
        <begin position="228"/>
        <end position="244"/>
    </location>
</feature>
<dbReference type="Pfam" id="PF04240">
    <property type="entry name" value="Caroten_synth"/>
    <property type="match status" value="1"/>
</dbReference>
<gene>
    <name evidence="2" type="ordered locus">Desru_2201</name>
</gene>
<dbReference type="InterPro" id="IPR007354">
    <property type="entry name" value="CruF-like"/>
</dbReference>
<keyword evidence="1" id="KW-0812">Transmembrane</keyword>
<dbReference type="HOGENOM" id="CLU_1097221_0_0_9"/>
<keyword evidence="1" id="KW-0472">Membrane</keyword>
<feature type="transmembrane region" description="Helical" evidence="1">
    <location>
        <begin position="59"/>
        <end position="77"/>
    </location>
</feature>
<dbReference type="STRING" id="696281.Desru_2201"/>
<accession>F6DKS5</accession>
<protein>
    <recommendedName>
        <fullName evidence="4">Carotenoid biosynthesis protein</fullName>
    </recommendedName>
</protein>
<keyword evidence="1" id="KW-1133">Transmembrane helix</keyword>
<feature type="transmembrane region" description="Helical" evidence="1">
    <location>
        <begin position="5"/>
        <end position="23"/>
    </location>
</feature>
<evidence type="ECO:0008006" key="4">
    <source>
        <dbReference type="Google" id="ProtNLM"/>
    </source>
</evidence>
<reference evidence="3" key="1">
    <citation type="submission" date="2011-05" db="EMBL/GenBank/DDBJ databases">
        <title>Complete sequence of Desulfotomaculum ruminis DSM 2154.</title>
        <authorList>
            <person name="Lucas S."/>
            <person name="Copeland A."/>
            <person name="Lapidus A."/>
            <person name="Cheng J.-F."/>
            <person name="Goodwin L."/>
            <person name="Pitluck S."/>
            <person name="Lu M."/>
            <person name="Detter J.C."/>
            <person name="Han C."/>
            <person name="Tapia R."/>
            <person name="Land M."/>
            <person name="Hauser L."/>
            <person name="Kyrpides N."/>
            <person name="Ivanova N."/>
            <person name="Mikhailova N."/>
            <person name="Pagani I."/>
            <person name="Stams A.J.M."/>
            <person name="Plugge C.M."/>
            <person name="Muyzer G."/>
            <person name="Kuever J."/>
            <person name="Parshina S.N."/>
            <person name="Ivanova A.E."/>
            <person name="Nazina T.N."/>
            <person name="Brambilla E."/>
            <person name="Spring S."/>
            <person name="Klenk H.-P."/>
            <person name="Woyke T."/>
        </authorList>
    </citation>
    <scope>NUCLEOTIDE SEQUENCE [LARGE SCALE GENOMIC DNA]</scope>
    <source>
        <strain evidence="3">ATCC 23193 / DSM 2154 / NCIB 8452 / DL</strain>
    </source>
</reference>
<dbReference type="KEGG" id="dru:Desru_2201"/>
<proteinExistence type="predicted"/>
<dbReference type="Proteomes" id="UP000009234">
    <property type="component" value="Chromosome"/>
</dbReference>
<sequence>MPYGIVIPLLVGIAGHLLVKIYNVQGGEAPGIVHLLSAVSFIAYSFLHGIRYQGYKQTIWLFLVSFLVSAVFLGGLHRQGYMFFSSHMLLFGFPLPVIFWFFALIYNSIMLAEWIVGEVNRIIDRTVQALLASFISSAYLLVACPLMWLRKDWGFTVEGSFYHTPIDQYFLWLGMTFAIALLYERVGVKMEKREHGLGKNGYGYVLIFYAWLMFSAMLTAFIYELEGLFLISLFGMGPYILLYYRRRACSRRG</sequence>
<feature type="transmembrane region" description="Helical" evidence="1">
    <location>
        <begin position="200"/>
        <end position="222"/>
    </location>
</feature>
<keyword evidence="3" id="KW-1185">Reference proteome</keyword>
<dbReference type="EMBL" id="CP002780">
    <property type="protein sequence ID" value="AEG60450.1"/>
    <property type="molecule type" value="Genomic_DNA"/>
</dbReference>
<dbReference type="RefSeq" id="WP_013842209.1">
    <property type="nucleotide sequence ID" value="NC_015589.1"/>
</dbReference>
<evidence type="ECO:0000313" key="2">
    <source>
        <dbReference type="EMBL" id="AEG60450.1"/>
    </source>
</evidence>
<name>F6DKS5_DESRL</name>
<dbReference type="AlphaFoldDB" id="F6DKS5"/>
<reference evidence="2 3" key="2">
    <citation type="journal article" date="2012" name="Stand. Genomic Sci.">
        <title>Complete genome sequence of the sulfate-reducing firmicute Desulfotomaculum ruminis type strain (DL(T)).</title>
        <authorList>
            <person name="Spring S."/>
            <person name="Visser M."/>
            <person name="Lu M."/>
            <person name="Copeland A."/>
            <person name="Lapidus A."/>
            <person name="Lucas S."/>
            <person name="Cheng J.F."/>
            <person name="Han C."/>
            <person name="Tapia R."/>
            <person name="Goodwin L.A."/>
            <person name="Pitluck S."/>
            <person name="Ivanova N."/>
            <person name="Land M."/>
            <person name="Hauser L."/>
            <person name="Larimer F."/>
            <person name="Rohde M."/>
            <person name="Goker M."/>
            <person name="Detter J.C."/>
            <person name="Kyrpides N.C."/>
            <person name="Woyke T."/>
            <person name="Schaap P.J."/>
            <person name="Plugge C.M."/>
            <person name="Muyzer G."/>
            <person name="Kuever J."/>
            <person name="Pereira I.A."/>
            <person name="Parshina S.N."/>
            <person name="Bernier-Latmani R."/>
            <person name="Stams A.J."/>
            <person name="Klenk H.P."/>
        </authorList>
    </citation>
    <scope>NUCLEOTIDE SEQUENCE [LARGE SCALE GENOMIC DNA]</scope>
    <source>
        <strain evidence="3">ATCC 23193 / DSM 2154 / NCIB 8452 / DL</strain>
    </source>
</reference>
<feature type="transmembrane region" description="Helical" evidence="1">
    <location>
        <begin position="169"/>
        <end position="188"/>
    </location>
</feature>
<feature type="transmembrane region" description="Helical" evidence="1">
    <location>
        <begin position="97"/>
        <end position="117"/>
    </location>
</feature>
<evidence type="ECO:0000256" key="1">
    <source>
        <dbReference type="SAM" id="Phobius"/>
    </source>
</evidence>
<feature type="transmembrane region" description="Helical" evidence="1">
    <location>
        <begin position="29"/>
        <end position="47"/>
    </location>
</feature>